<dbReference type="KEGG" id="msch:N508_000247"/>
<evidence type="ECO:0000313" key="2">
    <source>
        <dbReference type="Proteomes" id="UP000017429"/>
    </source>
</evidence>
<dbReference type="RefSeq" id="WP_023276260.1">
    <property type="nucleotide sequence ID" value="NZ_CP097562.1"/>
</dbReference>
<reference evidence="1" key="2">
    <citation type="submission" date="2022-05" db="EMBL/GenBank/DDBJ databases">
        <authorList>
            <person name="Proctor A.L."/>
            <person name="Phillips G.J."/>
            <person name="Wannemuehler M.J."/>
        </authorList>
    </citation>
    <scope>NUCLEOTIDE SEQUENCE</scope>
    <source>
        <strain evidence="1">ASF457</strain>
    </source>
</reference>
<dbReference type="EMBL" id="CP097562">
    <property type="protein sequence ID" value="USF23191.1"/>
    <property type="molecule type" value="Genomic_DNA"/>
</dbReference>
<keyword evidence="2" id="KW-1185">Reference proteome</keyword>
<organism evidence="1 2">
    <name type="scientific">Mucispirillum schaedleri ASF457</name>
    <dbReference type="NCBI Taxonomy" id="1379858"/>
    <lineage>
        <taxon>Bacteria</taxon>
        <taxon>Pseudomonadati</taxon>
        <taxon>Deferribacterota</taxon>
        <taxon>Deferribacteres</taxon>
        <taxon>Deferribacterales</taxon>
        <taxon>Mucispirillaceae</taxon>
        <taxon>Mucispirillum</taxon>
    </lineage>
</organism>
<reference evidence="1" key="3">
    <citation type="submission" date="2022-06" db="EMBL/GenBank/DDBJ databases">
        <title>Resources to Facilitate Use of the Altered Schaedler Flora (ASF) Mouse Model to Study Microbiome Function.</title>
        <authorList>
            <person name="Proctor A."/>
            <person name="Parvinroo S."/>
            <person name="Richie T."/>
            <person name="Jia X."/>
            <person name="Lee S.T.M."/>
            <person name="Karp P.D."/>
            <person name="Paley S."/>
            <person name="Kostic A.D."/>
            <person name="Pierre J.F."/>
            <person name="Wannemuehler M.J."/>
            <person name="Phillips G.J."/>
        </authorList>
    </citation>
    <scope>NUCLEOTIDE SEQUENCE</scope>
    <source>
        <strain evidence="1">ASF457</strain>
    </source>
</reference>
<gene>
    <name evidence="1" type="ORF">N508_000247</name>
</gene>
<protein>
    <submittedName>
        <fullName evidence="1">Uncharacterized protein</fullName>
    </submittedName>
</protein>
<evidence type="ECO:0000313" key="1">
    <source>
        <dbReference type="EMBL" id="USF23191.1"/>
    </source>
</evidence>
<accession>V2QE51</accession>
<reference evidence="1" key="1">
    <citation type="journal article" date="2014" name="Genome Announc.">
        <title>Draft genome sequences of the altered schaedler flora, a defined bacterial community from gnotobiotic mice.</title>
        <authorList>
            <person name="Wannemuehler M.J."/>
            <person name="Overstreet A.M."/>
            <person name="Ward D.V."/>
            <person name="Phillips G.J."/>
        </authorList>
    </citation>
    <scope>NUCLEOTIDE SEQUENCE</scope>
    <source>
        <strain evidence="1">ASF457</strain>
    </source>
</reference>
<dbReference type="OrthoDB" id="9794752at2"/>
<name>V2QE51_9BACT</name>
<proteinExistence type="predicted"/>
<dbReference type="AlphaFoldDB" id="V2QE51"/>
<dbReference type="eggNOG" id="ENOG50311KF">
    <property type="taxonomic scope" value="Bacteria"/>
</dbReference>
<sequence length="266" mass="30071">MLKTAIFINDYLLLLDFISKIEEEFPLLEYTVFGDKEFASSLEDSAEGYVETDLSLLKDAELLIMLAKPMQDEKVIKNFDGTIIDITGYDFAQDAEIFKVYEPVRKILRNIAVPVSDVSVVLSLPVCIYGRQGVEDLMQQTRSIFTFDETKSLVFHNRIDFNKHFNPVTAGLQVGKTVDDFASSGGDISIRISPLSTVFEMDVFAKDMFGLKNDEGYFPTESFFTASDVSERSDITVIPRKNGLTFVGDYVRVLIEDIIKQMKEVI</sequence>
<dbReference type="Proteomes" id="UP000017429">
    <property type="component" value="Chromosome"/>
</dbReference>